<comment type="caution">
    <text evidence="3">The sequence shown here is derived from an EMBL/GenBank/DDBJ whole genome shotgun (WGS) entry which is preliminary data.</text>
</comment>
<dbReference type="Pfam" id="PF01535">
    <property type="entry name" value="PPR"/>
    <property type="match status" value="6"/>
</dbReference>
<evidence type="ECO:0000313" key="3">
    <source>
        <dbReference type="EMBL" id="KAK3011808.1"/>
    </source>
</evidence>
<dbReference type="InterPro" id="IPR046960">
    <property type="entry name" value="PPR_At4g14850-like_plant"/>
</dbReference>
<dbReference type="Gene3D" id="1.25.40.10">
    <property type="entry name" value="Tetratricopeptide repeat domain"/>
    <property type="match status" value="2"/>
</dbReference>
<dbReference type="PROSITE" id="PS51375">
    <property type="entry name" value="PPR"/>
    <property type="match status" value="2"/>
</dbReference>
<dbReference type="EMBL" id="JAVXUP010001425">
    <property type="protein sequence ID" value="KAK3011808.1"/>
    <property type="molecule type" value="Genomic_DNA"/>
</dbReference>
<dbReference type="GO" id="GO:0003723">
    <property type="term" value="F:RNA binding"/>
    <property type="evidence" value="ECO:0007669"/>
    <property type="project" value="InterPro"/>
</dbReference>
<feature type="repeat" description="PPR" evidence="2">
    <location>
        <begin position="164"/>
        <end position="198"/>
    </location>
</feature>
<proteinExistence type="predicted"/>
<dbReference type="NCBIfam" id="TIGR00756">
    <property type="entry name" value="PPR"/>
    <property type="match status" value="2"/>
</dbReference>
<dbReference type="PANTHER" id="PTHR47926">
    <property type="entry name" value="PENTATRICOPEPTIDE REPEAT-CONTAINING PROTEIN"/>
    <property type="match status" value="1"/>
</dbReference>
<reference evidence="3" key="1">
    <citation type="submission" date="2022-12" db="EMBL/GenBank/DDBJ databases">
        <title>Draft genome assemblies for two species of Escallonia (Escalloniales).</title>
        <authorList>
            <person name="Chanderbali A."/>
            <person name="Dervinis C."/>
            <person name="Anghel I."/>
            <person name="Soltis D."/>
            <person name="Soltis P."/>
            <person name="Zapata F."/>
        </authorList>
    </citation>
    <scope>NUCLEOTIDE SEQUENCE</scope>
    <source>
        <strain evidence="3">UCBG64.0493</strain>
        <tissue evidence="3">Leaf</tissue>
    </source>
</reference>
<protein>
    <recommendedName>
        <fullName evidence="5">Pentatricopeptide repeat-containing protein</fullName>
    </recommendedName>
</protein>
<accession>A0AA88VQB9</accession>
<name>A0AA88VQB9_9ASTE</name>
<gene>
    <name evidence="3" type="ORF">RJ639_012569</name>
</gene>
<dbReference type="SUPFAM" id="SSF48452">
    <property type="entry name" value="TPR-like"/>
    <property type="match status" value="1"/>
</dbReference>
<evidence type="ECO:0000256" key="1">
    <source>
        <dbReference type="ARBA" id="ARBA00022737"/>
    </source>
</evidence>
<dbReference type="GO" id="GO:0009451">
    <property type="term" value="P:RNA modification"/>
    <property type="evidence" value="ECO:0007669"/>
    <property type="project" value="InterPro"/>
</dbReference>
<keyword evidence="4" id="KW-1185">Reference proteome</keyword>
<organism evidence="3 4">
    <name type="scientific">Escallonia herrerae</name>
    <dbReference type="NCBI Taxonomy" id="1293975"/>
    <lineage>
        <taxon>Eukaryota</taxon>
        <taxon>Viridiplantae</taxon>
        <taxon>Streptophyta</taxon>
        <taxon>Embryophyta</taxon>
        <taxon>Tracheophyta</taxon>
        <taxon>Spermatophyta</taxon>
        <taxon>Magnoliopsida</taxon>
        <taxon>eudicotyledons</taxon>
        <taxon>Gunneridae</taxon>
        <taxon>Pentapetalae</taxon>
        <taxon>asterids</taxon>
        <taxon>campanulids</taxon>
        <taxon>Escalloniales</taxon>
        <taxon>Escalloniaceae</taxon>
        <taxon>Escallonia</taxon>
    </lineage>
</organism>
<dbReference type="InterPro" id="IPR011990">
    <property type="entry name" value="TPR-like_helical_dom_sf"/>
</dbReference>
<dbReference type="InterPro" id="IPR002885">
    <property type="entry name" value="PPR_rpt"/>
</dbReference>
<dbReference type="Proteomes" id="UP001188597">
    <property type="component" value="Unassembled WGS sequence"/>
</dbReference>
<sequence>MSEARELFDQMLERNSVSWLAMISGFVQAEGYRDAWDLFVRMCSEAGAVDFCGYIIRHHGTMAIKSGYEEDVVVGTAILNAYTRNGLLGSAIEFFETMPERNEYSFTTMIAAFSQCGRLDDAILWYKKVPVPNVATKTAMVTAYAQNGRIDEAQRVFDEIAKPNVITWNSMVAGYSQNGMLQEAEDVFLRMPMRNSTSRAAMIAGFVRNGQNEQALELFAELHRSGMNPSHSALTSSLFACCKIGDVEKGRQIHSLTIKKRVPI</sequence>
<evidence type="ECO:0000256" key="2">
    <source>
        <dbReference type="PROSITE-ProRule" id="PRU00708"/>
    </source>
</evidence>
<keyword evidence="1" id="KW-0677">Repeat</keyword>
<dbReference type="AlphaFoldDB" id="A0AA88VQB9"/>
<feature type="repeat" description="PPR" evidence="2">
    <location>
        <begin position="133"/>
        <end position="163"/>
    </location>
</feature>
<dbReference type="FunFam" id="1.25.40.10:FF:002130">
    <property type="entry name" value="Pentatricopeptide repeat-containing protein mitochondrial"/>
    <property type="match status" value="1"/>
</dbReference>
<evidence type="ECO:0008006" key="5">
    <source>
        <dbReference type="Google" id="ProtNLM"/>
    </source>
</evidence>
<evidence type="ECO:0000313" key="4">
    <source>
        <dbReference type="Proteomes" id="UP001188597"/>
    </source>
</evidence>